<keyword evidence="3 8" id="KW-1003">Cell membrane</keyword>
<dbReference type="PANTHER" id="PTHR30509:SF9">
    <property type="entry name" value="MULTIDRUG RESISTANCE PROTEIN MDTO"/>
    <property type="match status" value="1"/>
</dbReference>
<comment type="subcellular location">
    <subcellularLocation>
        <location evidence="1 8">Cell membrane</location>
        <topology evidence="1 8">Multi-pass membrane protein</topology>
    </subcellularLocation>
</comment>
<dbReference type="RefSeq" id="WP_132923592.1">
    <property type="nucleotide sequence ID" value="NZ_SJOI01000001.1"/>
</dbReference>
<keyword evidence="7 8" id="KW-0472">Membrane</keyword>
<dbReference type="OrthoDB" id="9807111at2"/>
<feature type="transmembrane region" description="Helical" evidence="8">
    <location>
        <begin position="36"/>
        <end position="54"/>
    </location>
</feature>
<feature type="transmembrane region" description="Helical" evidence="8">
    <location>
        <begin position="12"/>
        <end position="30"/>
    </location>
</feature>
<evidence type="ECO:0000256" key="6">
    <source>
        <dbReference type="ARBA" id="ARBA00022989"/>
    </source>
</evidence>
<dbReference type="Proteomes" id="UP000294555">
    <property type="component" value="Unassembled WGS sequence"/>
</dbReference>
<comment type="similarity">
    <text evidence="8">Belongs to the aromatic acid exporter ArAE (TC 2.A.85) family.</text>
</comment>
<dbReference type="PANTHER" id="PTHR30509">
    <property type="entry name" value="P-HYDROXYBENZOIC ACID EFFLUX PUMP SUBUNIT-RELATED"/>
    <property type="match status" value="1"/>
</dbReference>
<keyword evidence="2 8" id="KW-0813">Transport</keyword>
<dbReference type="GO" id="GO:0022857">
    <property type="term" value="F:transmembrane transporter activity"/>
    <property type="evidence" value="ECO:0007669"/>
    <property type="project" value="UniProtKB-UniRule"/>
</dbReference>
<feature type="transmembrane region" description="Helical" evidence="8">
    <location>
        <begin position="429"/>
        <end position="449"/>
    </location>
</feature>
<dbReference type="EMBL" id="SJOI01000001">
    <property type="protein sequence ID" value="TCL04834.1"/>
    <property type="molecule type" value="Genomic_DNA"/>
</dbReference>
<evidence type="ECO:0000313" key="10">
    <source>
        <dbReference type="Proteomes" id="UP000294555"/>
    </source>
</evidence>
<evidence type="ECO:0000313" key="9">
    <source>
        <dbReference type="EMBL" id="TCL04834.1"/>
    </source>
</evidence>
<sequence>MLYPIFIRCRFAIKLTFAVLLALFVGFHFQMETPRWSALTAAIVAGGPAFAAGGEPFAGAIKYRGMLRIIGTFIGCIGALVIITTTIRAPVVMLLLSCIWAGFCTWYSSLVKVQNSYALALSGYTALIIIVGIQTAPLTAPQYAIERCSEIVLGILCAILADVLFSPRSIKQDIDRAVDRLLLDQYHLLMLCLNNAPKEDIDKSWGDLVKRTTALDGMRSNLMMESSHWTRCNRRLRAMNTLSLTLITQACETYLILQTHPEFVNTQLLLLFNEPVVTVADIHKRMKLMRQVIADTPARRTPHTLYTWVGTATRFLLLIKGVKNNTRISKIEEQVLEDQVIVAAPSAEHHHALINGLRTGVATALGFLFWLWTGWTSGSGAVIMITVITALAMRAPNPMMVCKDLLYGMTAALPVGAVFYMYIMPATQQSLLLLFISLGVLTFIVGFAVQKQILGSIGLMAGTLTIIGLTNPMSFSINGFLDGAMGQIIGCALATLVVMLIRDSSKARIGRVLLNRFVFGAVSALSTNKARRRENHLPALYQQLFQLLTLFPSDIAKYRLALMLIISHQRLRTVNIPVNADLSAYHRRIRATADRVINARNEIRRGEHFNRLLEEMGIYRQKLLDYDAPAAVIEPVERLTDTLLRYRHALSG</sequence>
<keyword evidence="5 8" id="KW-0812">Transmembrane</keyword>
<protein>
    <recommendedName>
        <fullName evidence="8">p-hydroxybenzoic acid efflux pump subunit AaeB</fullName>
        <shortName evidence="8">pHBA efflux pump protein B</shortName>
    </recommendedName>
</protein>
<dbReference type="HAMAP" id="MF_01545">
    <property type="entry name" value="AaeB"/>
    <property type="match status" value="1"/>
</dbReference>
<feature type="transmembrane region" description="Helical" evidence="8">
    <location>
        <begin position="91"/>
        <end position="110"/>
    </location>
</feature>
<evidence type="ECO:0000256" key="4">
    <source>
        <dbReference type="ARBA" id="ARBA00022519"/>
    </source>
</evidence>
<dbReference type="InterPro" id="IPR023706">
    <property type="entry name" value="PHBA_efflux_pump_AaeB"/>
</dbReference>
<evidence type="ECO:0000256" key="5">
    <source>
        <dbReference type="ARBA" id="ARBA00022692"/>
    </source>
</evidence>
<comment type="caution">
    <text evidence="8">Lacks conserved residue(s) required for the propagation of feature annotation.</text>
</comment>
<keyword evidence="4" id="KW-0997">Cell inner membrane</keyword>
<comment type="function">
    <text evidence="8">Forms an efflux pump with AaeA. Could function as a metabolic relief valve, allowing to eliminate certain compounds when they accumulate to high levels in the cell.</text>
</comment>
<evidence type="ECO:0000256" key="7">
    <source>
        <dbReference type="ARBA" id="ARBA00023136"/>
    </source>
</evidence>
<dbReference type="InterPro" id="IPR006726">
    <property type="entry name" value="PHBA_efflux_AaeB/fusaric-R"/>
</dbReference>
<feature type="transmembrane region" description="Helical" evidence="8">
    <location>
        <begin position="483"/>
        <end position="501"/>
    </location>
</feature>
<evidence type="ECO:0000256" key="3">
    <source>
        <dbReference type="ARBA" id="ARBA00022475"/>
    </source>
</evidence>
<dbReference type="AlphaFoldDB" id="A0A4R1NBJ6"/>
<comment type="caution">
    <text evidence="9">The sequence shown here is derived from an EMBL/GenBank/DDBJ whole genome shotgun (WGS) entry which is preliminary data.</text>
</comment>
<dbReference type="GO" id="GO:0005886">
    <property type="term" value="C:plasma membrane"/>
    <property type="evidence" value="ECO:0007669"/>
    <property type="project" value="UniProtKB-SubCell"/>
</dbReference>
<name>A0A4R1NBJ6_9GAMM</name>
<gene>
    <name evidence="8" type="primary">aaeB</name>
    <name evidence="9" type="ORF">EZJ58_2977</name>
</gene>
<keyword evidence="10" id="KW-1185">Reference proteome</keyword>
<feature type="transmembrane region" description="Helical" evidence="8">
    <location>
        <begin position="405"/>
        <end position="423"/>
    </location>
</feature>
<reference evidence="9 10" key="1">
    <citation type="submission" date="2019-02" db="EMBL/GenBank/DDBJ databases">
        <title>Investigation of anaerobic lignin degradation for improved lignocellulosic biofuels.</title>
        <authorList>
            <person name="Deangelis K."/>
        </authorList>
    </citation>
    <scope>NUCLEOTIDE SEQUENCE [LARGE SCALE GENOMIC DNA]</scope>
    <source>
        <strain evidence="9 10">159R</strain>
    </source>
</reference>
<dbReference type="GO" id="GO:0046942">
    <property type="term" value="P:carboxylic acid transport"/>
    <property type="evidence" value="ECO:0007669"/>
    <property type="project" value="InterPro"/>
</dbReference>
<dbReference type="NCBIfam" id="NF007916">
    <property type="entry name" value="PRK10631.1"/>
    <property type="match status" value="1"/>
</dbReference>
<feature type="transmembrane region" description="Helical" evidence="8">
    <location>
        <begin position="66"/>
        <end position="85"/>
    </location>
</feature>
<evidence type="ECO:0000256" key="1">
    <source>
        <dbReference type="ARBA" id="ARBA00004651"/>
    </source>
</evidence>
<proteinExistence type="inferred from homology"/>
<feature type="transmembrane region" description="Helical" evidence="8">
    <location>
        <begin position="377"/>
        <end position="393"/>
    </location>
</feature>
<dbReference type="Pfam" id="PF04632">
    <property type="entry name" value="FUSC"/>
    <property type="match status" value="1"/>
</dbReference>
<feature type="transmembrane region" description="Helical" evidence="8">
    <location>
        <begin position="117"/>
        <end position="139"/>
    </location>
</feature>
<organism evidence="9 10">
    <name type="scientific">Sodalis ligni</name>
    <dbReference type="NCBI Taxonomy" id="2697027"/>
    <lineage>
        <taxon>Bacteria</taxon>
        <taxon>Pseudomonadati</taxon>
        <taxon>Pseudomonadota</taxon>
        <taxon>Gammaproteobacteria</taxon>
        <taxon>Enterobacterales</taxon>
        <taxon>Bruguierivoracaceae</taxon>
        <taxon>Sodalis</taxon>
    </lineage>
</organism>
<feature type="transmembrane region" description="Helical" evidence="8">
    <location>
        <begin position="151"/>
        <end position="170"/>
    </location>
</feature>
<evidence type="ECO:0000256" key="2">
    <source>
        <dbReference type="ARBA" id="ARBA00022448"/>
    </source>
</evidence>
<evidence type="ECO:0000256" key="8">
    <source>
        <dbReference type="HAMAP-Rule" id="MF_01545"/>
    </source>
</evidence>
<accession>A0A4R1NBJ6</accession>
<keyword evidence="6 8" id="KW-1133">Transmembrane helix</keyword>